<dbReference type="EMBL" id="BJMU01000004">
    <property type="protein sequence ID" value="GEB82789.1"/>
    <property type="molecule type" value="Genomic_DNA"/>
</dbReference>
<protein>
    <recommendedName>
        <fullName evidence="1">Hypervirulence associated protein TUDOR domain-containing protein</fullName>
    </recommendedName>
</protein>
<comment type="caution">
    <text evidence="2">The sequence shown here is derived from an EMBL/GenBank/DDBJ whole genome shotgun (WGS) entry which is preliminary data.</text>
</comment>
<evidence type="ECO:0000313" key="2">
    <source>
        <dbReference type="EMBL" id="GEB82789.1"/>
    </source>
</evidence>
<keyword evidence="3" id="KW-1185">Reference proteome</keyword>
<dbReference type="Pfam" id="PF11160">
    <property type="entry name" value="Hva1_TUDOR"/>
    <property type="match status" value="1"/>
</dbReference>
<reference evidence="2 3" key="1">
    <citation type="submission" date="2019-06" db="EMBL/GenBank/DDBJ databases">
        <title>Whole genome shotgun sequence of Acetobacter orleanensis NBRC 13752.</title>
        <authorList>
            <person name="Hosoyama A."/>
            <person name="Uohara A."/>
            <person name="Ohji S."/>
            <person name="Ichikawa N."/>
        </authorList>
    </citation>
    <scope>NUCLEOTIDE SEQUENCE [LARGE SCALE GENOMIC DNA]</scope>
    <source>
        <strain evidence="2 3">NBRC 13752</strain>
    </source>
</reference>
<dbReference type="Proteomes" id="UP000317617">
    <property type="component" value="Unassembled WGS sequence"/>
</dbReference>
<accession>A0A4Y3TMZ2</accession>
<gene>
    <name evidence="2" type="ORF">AOR01nite_12660</name>
</gene>
<dbReference type="Gene3D" id="2.30.30.1060">
    <property type="match status" value="1"/>
</dbReference>
<feature type="domain" description="Hypervirulence associated protein TUDOR" evidence="1">
    <location>
        <begin position="36"/>
        <end position="94"/>
    </location>
</feature>
<organism evidence="2 3">
    <name type="scientific">Acetobacter orleanensis</name>
    <dbReference type="NCBI Taxonomy" id="104099"/>
    <lineage>
        <taxon>Bacteria</taxon>
        <taxon>Pseudomonadati</taxon>
        <taxon>Pseudomonadota</taxon>
        <taxon>Alphaproteobacteria</taxon>
        <taxon>Acetobacterales</taxon>
        <taxon>Acetobacteraceae</taxon>
        <taxon>Acetobacter</taxon>
    </lineage>
</organism>
<dbReference type="AlphaFoldDB" id="A0A4Y3TMZ2"/>
<evidence type="ECO:0000259" key="1">
    <source>
        <dbReference type="Pfam" id="PF11160"/>
    </source>
</evidence>
<dbReference type="InterPro" id="IPR021331">
    <property type="entry name" value="Hva1_TUDOR"/>
</dbReference>
<sequence>MSDGIESVRRINNRIPIFYACRKETQLMQSQSFEIGDVVTWNSEAGYVSGRIRAIHTTPFDVNGYQHHATAQEPQYEIESLKTGHVAFHKGGALTRVD</sequence>
<proteinExistence type="predicted"/>
<evidence type="ECO:0000313" key="3">
    <source>
        <dbReference type="Proteomes" id="UP000317617"/>
    </source>
</evidence>
<name>A0A4Y3TMZ2_9PROT</name>
<dbReference type="STRING" id="104099.AD949_10385"/>